<accession>A0A268AE44</accession>
<comment type="caution">
    <text evidence="2">The sequence shown here is derived from an EMBL/GenBank/DDBJ whole genome shotgun (WGS) entry which is preliminary data.</text>
</comment>
<dbReference type="Proteomes" id="UP000216013">
    <property type="component" value="Unassembled WGS sequence"/>
</dbReference>
<sequence>MIRMMNQISPSYESVTTRSLDSQSVQNGILPVIAHRGASGFAPENTIAAFDLAVEMQADFIELDVQMTKDGQLVVIHDTSINRTAADAPEEIVYVKDLAFTALQSYDVGAGYDSIYKGQRIPLLEDVIRRYKGKTKFLIELKSPELYDGIEEAVAELLERYELANVLYEEVILQSFNFGSIAYLSQLLPQVPLGVLTSRSADLTNRKLDKISTYADYVNAHFTNVTQDDTLVGRVHTRGMRIMPWTIRAPGEVQPLIRAGVDGIITDYPNYVK</sequence>
<proteinExistence type="predicted"/>
<dbReference type="SUPFAM" id="SSF51695">
    <property type="entry name" value="PLC-like phosphodiesterases"/>
    <property type="match status" value="1"/>
</dbReference>
<dbReference type="PROSITE" id="PS51704">
    <property type="entry name" value="GP_PDE"/>
    <property type="match status" value="1"/>
</dbReference>
<feature type="domain" description="GP-PDE" evidence="1">
    <location>
        <begin position="30"/>
        <end position="273"/>
    </location>
</feature>
<dbReference type="Gene3D" id="3.20.20.190">
    <property type="entry name" value="Phosphatidylinositol (PI) phosphodiesterase"/>
    <property type="match status" value="1"/>
</dbReference>
<evidence type="ECO:0000313" key="3">
    <source>
        <dbReference type="Proteomes" id="UP000216013"/>
    </source>
</evidence>
<evidence type="ECO:0000259" key="1">
    <source>
        <dbReference type="PROSITE" id="PS51704"/>
    </source>
</evidence>
<dbReference type="AlphaFoldDB" id="A0A268AE44"/>
<reference evidence="2 3" key="1">
    <citation type="submission" date="2017-07" db="EMBL/GenBank/DDBJ databases">
        <title>Isolation and whole genome analysis of endospore-forming bacteria from heroin.</title>
        <authorList>
            <person name="Kalinowski J."/>
            <person name="Ahrens B."/>
            <person name="Al-Dilaimi A."/>
            <person name="Winkler A."/>
            <person name="Wibberg D."/>
            <person name="Schleenbecker U."/>
            <person name="Ruckert C."/>
            <person name="Wolfel R."/>
            <person name="Grass G."/>
        </authorList>
    </citation>
    <scope>NUCLEOTIDE SEQUENCE [LARGE SCALE GENOMIC DNA]</scope>
    <source>
        <strain evidence="2 3">7528</strain>
    </source>
</reference>
<dbReference type="GO" id="GO:0008081">
    <property type="term" value="F:phosphoric diester hydrolase activity"/>
    <property type="evidence" value="ECO:0007669"/>
    <property type="project" value="InterPro"/>
</dbReference>
<dbReference type="PANTHER" id="PTHR46211:SF1">
    <property type="entry name" value="GLYCEROPHOSPHODIESTER PHOSPHODIESTERASE, CYTOPLASMIC"/>
    <property type="match status" value="1"/>
</dbReference>
<name>A0A268AE44_9BACI</name>
<dbReference type="InterPro" id="IPR017946">
    <property type="entry name" value="PLC-like_Pdiesterase_TIM-brl"/>
</dbReference>
<organism evidence="2 3">
    <name type="scientific">Terribacillus saccharophilus</name>
    <dbReference type="NCBI Taxonomy" id="361277"/>
    <lineage>
        <taxon>Bacteria</taxon>
        <taxon>Bacillati</taxon>
        <taxon>Bacillota</taxon>
        <taxon>Bacilli</taxon>
        <taxon>Bacillales</taxon>
        <taxon>Bacillaceae</taxon>
        <taxon>Terribacillus</taxon>
    </lineage>
</organism>
<dbReference type="EMBL" id="NPBV01000002">
    <property type="protein sequence ID" value="PAD22396.1"/>
    <property type="molecule type" value="Genomic_DNA"/>
</dbReference>
<evidence type="ECO:0000313" key="2">
    <source>
        <dbReference type="EMBL" id="PAD22396.1"/>
    </source>
</evidence>
<dbReference type="Pfam" id="PF03009">
    <property type="entry name" value="GDPD"/>
    <property type="match status" value="1"/>
</dbReference>
<protein>
    <recommendedName>
        <fullName evidence="1">GP-PDE domain-containing protein</fullName>
    </recommendedName>
</protein>
<dbReference type="GO" id="GO:0006629">
    <property type="term" value="P:lipid metabolic process"/>
    <property type="evidence" value="ECO:0007669"/>
    <property type="project" value="InterPro"/>
</dbReference>
<dbReference type="InterPro" id="IPR030395">
    <property type="entry name" value="GP_PDE_dom"/>
</dbReference>
<dbReference type="PANTHER" id="PTHR46211">
    <property type="entry name" value="GLYCEROPHOSPHORYL DIESTER PHOSPHODIESTERASE"/>
    <property type="match status" value="1"/>
</dbReference>
<gene>
    <name evidence="2" type="ORF">CHH64_01415</name>
</gene>